<dbReference type="Gramene" id="AUR62041633-RA">
    <property type="protein sequence ID" value="AUR62041633-RA:cds"/>
    <property type="gene ID" value="AUR62041633"/>
</dbReference>
<name>A0A803N779_CHEQI</name>
<sequence length="279" mass="31558">MRRWLAAVTSEAATMKVVIRDCSAAISKVEHLNLVLTAIGDLLYFTFVEKLASHSPCIAELSFCVAPLCEVQSQESTGVLHALPNWWSMGSLIPYDVNSDSEVEDDGDVVNYSAHFVTDTVFLTFDDAVRWADVVAINLGFILVKSSFNKQRDGRPVRYLRCDRGRRSKPRDLENAIQKDTKTKGIGCPFYIKICYEFVTHTWVIRAKYDEKWGDELYDEDPLLSEEMASLVHDATNVVPEEHLNDGDEGDGDCSKILDKFHRLMNDAEEELFLGCKTF</sequence>
<evidence type="ECO:0000313" key="1">
    <source>
        <dbReference type="EnsemblPlants" id="AUR62041633-RA:cds"/>
    </source>
</evidence>
<proteinExistence type="predicted"/>
<organism evidence="1 2">
    <name type="scientific">Chenopodium quinoa</name>
    <name type="common">Quinoa</name>
    <dbReference type="NCBI Taxonomy" id="63459"/>
    <lineage>
        <taxon>Eukaryota</taxon>
        <taxon>Viridiplantae</taxon>
        <taxon>Streptophyta</taxon>
        <taxon>Embryophyta</taxon>
        <taxon>Tracheophyta</taxon>
        <taxon>Spermatophyta</taxon>
        <taxon>Magnoliopsida</taxon>
        <taxon>eudicotyledons</taxon>
        <taxon>Gunneridae</taxon>
        <taxon>Pentapetalae</taxon>
        <taxon>Caryophyllales</taxon>
        <taxon>Chenopodiaceae</taxon>
        <taxon>Chenopodioideae</taxon>
        <taxon>Atripliceae</taxon>
        <taxon>Chenopodium</taxon>
    </lineage>
</organism>
<dbReference type="AlphaFoldDB" id="A0A803N779"/>
<keyword evidence="2" id="KW-1185">Reference proteome</keyword>
<evidence type="ECO:0000313" key="2">
    <source>
        <dbReference type="Proteomes" id="UP000596660"/>
    </source>
</evidence>
<dbReference type="EnsemblPlants" id="AUR62041633-RA">
    <property type="protein sequence ID" value="AUR62041633-RA:cds"/>
    <property type="gene ID" value="AUR62041633"/>
</dbReference>
<accession>A0A803N779</accession>
<reference evidence="1" key="2">
    <citation type="submission" date="2021-03" db="UniProtKB">
        <authorList>
            <consortium name="EnsemblPlants"/>
        </authorList>
    </citation>
    <scope>IDENTIFICATION</scope>
</reference>
<dbReference type="Proteomes" id="UP000596660">
    <property type="component" value="Unplaced"/>
</dbReference>
<protein>
    <submittedName>
        <fullName evidence="1">Uncharacterized protein</fullName>
    </submittedName>
</protein>
<reference evidence="1" key="1">
    <citation type="journal article" date="2017" name="Nature">
        <title>The genome of Chenopodium quinoa.</title>
        <authorList>
            <person name="Jarvis D.E."/>
            <person name="Ho Y.S."/>
            <person name="Lightfoot D.J."/>
            <person name="Schmoeckel S.M."/>
            <person name="Li B."/>
            <person name="Borm T.J.A."/>
            <person name="Ohyanagi H."/>
            <person name="Mineta K."/>
            <person name="Michell C.T."/>
            <person name="Saber N."/>
            <person name="Kharbatia N.M."/>
            <person name="Rupper R.R."/>
            <person name="Sharp A.R."/>
            <person name="Dally N."/>
            <person name="Boughton B.A."/>
            <person name="Woo Y.H."/>
            <person name="Gao G."/>
            <person name="Schijlen E.G.W.M."/>
            <person name="Guo X."/>
            <person name="Momin A.A."/>
            <person name="Negrao S."/>
            <person name="Al-Babili S."/>
            <person name="Gehring C."/>
            <person name="Roessner U."/>
            <person name="Jung C."/>
            <person name="Murphy K."/>
            <person name="Arold S.T."/>
            <person name="Gojobori T."/>
            <person name="van der Linden C.G."/>
            <person name="van Loo E.N."/>
            <person name="Jellen E.N."/>
            <person name="Maughan P.J."/>
            <person name="Tester M."/>
        </authorList>
    </citation>
    <scope>NUCLEOTIDE SEQUENCE [LARGE SCALE GENOMIC DNA]</scope>
    <source>
        <strain evidence="1">cv. PI 614886</strain>
    </source>
</reference>